<proteinExistence type="predicted"/>
<keyword evidence="2" id="KW-0812">Transmembrane</keyword>
<dbReference type="Proteomes" id="UP000620139">
    <property type="component" value="Unassembled WGS sequence"/>
</dbReference>
<dbReference type="InterPro" id="IPR000719">
    <property type="entry name" value="Prot_kinase_dom"/>
</dbReference>
<dbReference type="EMBL" id="JAEDAL010000006">
    <property type="protein sequence ID" value="MBH9553604.1"/>
    <property type="molecule type" value="Genomic_DNA"/>
</dbReference>
<feature type="compositionally biased region" description="Pro residues" evidence="1">
    <location>
        <begin position="326"/>
        <end position="337"/>
    </location>
</feature>
<name>A0A931IYU5_9BURK</name>
<keyword evidence="2" id="KW-1133">Transmembrane helix</keyword>
<evidence type="ECO:0000256" key="2">
    <source>
        <dbReference type="SAM" id="Phobius"/>
    </source>
</evidence>
<keyword evidence="2" id="KW-0472">Membrane</keyword>
<dbReference type="PROSITE" id="PS50011">
    <property type="entry name" value="PROTEIN_KINASE_DOM"/>
    <property type="match status" value="1"/>
</dbReference>
<evidence type="ECO:0000313" key="4">
    <source>
        <dbReference type="EMBL" id="MBH9553604.1"/>
    </source>
</evidence>
<evidence type="ECO:0000256" key="1">
    <source>
        <dbReference type="SAM" id="MobiDB-lite"/>
    </source>
</evidence>
<feature type="domain" description="Protein kinase" evidence="3">
    <location>
        <begin position="21"/>
        <end position="271"/>
    </location>
</feature>
<dbReference type="Gene3D" id="1.10.510.10">
    <property type="entry name" value="Transferase(Phosphotransferase) domain 1"/>
    <property type="match status" value="1"/>
</dbReference>
<evidence type="ECO:0000259" key="3">
    <source>
        <dbReference type="PROSITE" id="PS50011"/>
    </source>
</evidence>
<dbReference type="RefSeq" id="WP_198101221.1">
    <property type="nucleotide sequence ID" value="NZ_JAEDAL010000006.1"/>
</dbReference>
<dbReference type="GO" id="GO:0005524">
    <property type="term" value="F:ATP binding"/>
    <property type="evidence" value="ECO:0007669"/>
    <property type="project" value="InterPro"/>
</dbReference>
<dbReference type="InterPro" id="IPR011009">
    <property type="entry name" value="Kinase-like_dom_sf"/>
</dbReference>
<evidence type="ECO:0000313" key="5">
    <source>
        <dbReference type="Proteomes" id="UP000620139"/>
    </source>
</evidence>
<accession>A0A931IYU5</accession>
<dbReference type="SUPFAM" id="SSF56112">
    <property type="entry name" value="Protein kinase-like (PK-like)"/>
    <property type="match status" value="1"/>
</dbReference>
<comment type="caution">
    <text evidence="4">The sequence shown here is derived from an EMBL/GenBank/DDBJ whole genome shotgun (WGS) entry which is preliminary data.</text>
</comment>
<sequence length="393" mass="41747">MGSTDSNKPGFESAGEAVGGWTLRQSLSETLSGHWWAAAQRKTHQPGSILVYNRVDDAGAVLVQAAQAEQQGWRHPDILWPVDSGLTPDGRPYVVVAGQDGEPLLHAVKSASLRRRLEWVVQLCELLLIAETAGHALGELDPSLLWVGPQNQLRLVALALTRRPSGKPLSDRPAQRSRAAKAFLCPEHTGPAPGGASAQVFAVGVLMALLVTGRLPYPVAVDSSRALPQWPALKPLARAELDDLLQRAGSPEPELRPRDVADLALEIEFWLDGSEGGATTEAGALAALQQHVHEEARSLNWSAEELKKSLAGDPEEAPAEVLAPRTSPPSAPTPPLTLEPLAAPAAALAPPPIPPRRAPPAPALAEEELDLGWLWLAGAAVVLALAALGLWWR</sequence>
<organism evidence="4 5">
    <name type="scientific">Inhella gelatinilytica</name>
    <dbReference type="NCBI Taxonomy" id="2795030"/>
    <lineage>
        <taxon>Bacteria</taxon>
        <taxon>Pseudomonadati</taxon>
        <taxon>Pseudomonadota</taxon>
        <taxon>Betaproteobacteria</taxon>
        <taxon>Burkholderiales</taxon>
        <taxon>Sphaerotilaceae</taxon>
        <taxon>Inhella</taxon>
    </lineage>
</organism>
<feature type="transmembrane region" description="Helical" evidence="2">
    <location>
        <begin position="372"/>
        <end position="392"/>
    </location>
</feature>
<protein>
    <recommendedName>
        <fullName evidence="3">Protein kinase domain-containing protein</fullName>
    </recommendedName>
</protein>
<dbReference type="AlphaFoldDB" id="A0A931IYU5"/>
<feature type="region of interest" description="Disordered" evidence="1">
    <location>
        <begin position="309"/>
        <end position="338"/>
    </location>
</feature>
<reference evidence="4" key="1">
    <citation type="submission" date="2020-12" db="EMBL/GenBank/DDBJ databases">
        <title>The genome sequence of Inhella sp. 4Y17.</title>
        <authorList>
            <person name="Liu Y."/>
        </authorList>
    </citation>
    <scope>NUCLEOTIDE SEQUENCE</scope>
    <source>
        <strain evidence="4">4Y10</strain>
    </source>
</reference>
<dbReference type="GO" id="GO:0004672">
    <property type="term" value="F:protein kinase activity"/>
    <property type="evidence" value="ECO:0007669"/>
    <property type="project" value="InterPro"/>
</dbReference>
<gene>
    <name evidence="4" type="ORF">I7X43_12205</name>
</gene>
<keyword evidence="5" id="KW-1185">Reference proteome</keyword>